<gene>
    <name evidence="1" type="ORF">AB5J50_35780</name>
</gene>
<protein>
    <submittedName>
        <fullName evidence="1">Uncharacterized protein</fullName>
    </submittedName>
</protein>
<reference evidence="1" key="1">
    <citation type="submission" date="2024-07" db="EMBL/GenBank/DDBJ databases">
        <authorList>
            <person name="Yu S.T."/>
        </authorList>
    </citation>
    <scope>NUCLEOTIDE SEQUENCE</scope>
    <source>
        <strain evidence="1">R35</strain>
    </source>
</reference>
<sequence>MGLVGRILDGLPTTDMGPNRELGLAHRGLTNDPARLYIACREHGGSMWLHPHVAPVPHAYRVVDPQTGETVAEGRWEDGKPLIPDPGGAPRVHICFEG</sequence>
<dbReference type="AlphaFoldDB" id="A0AB39SES7"/>
<dbReference type="EMBL" id="CP163440">
    <property type="protein sequence ID" value="XDQ65784.1"/>
    <property type="molecule type" value="Genomic_DNA"/>
</dbReference>
<proteinExistence type="predicted"/>
<dbReference type="RefSeq" id="WP_369262625.1">
    <property type="nucleotide sequence ID" value="NZ_CP163440.1"/>
</dbReference>
<evidence type="ECO:0000313" key="1">
    <source>
        <dbReference type="EMBL" id="XDQ65784.1"/>
    </source>
</evidence>
<accession>A0AB39SES7</accession>
<organism evidence="1">
    <name type="scientific">Streptomyces sp. R35</name>
    <dbReference type="NCBI Taxonomy" id="3238630"/>
    <lineage>
        <taxon>Bacteria</taxon>
        <taxon>Bacillati</taxon>
        <taxon>Actinomycetota</taxon>
        <taxon>Actinomycetes</taxon>
        <taxon>Kitasatosporales</taxon>
        <taxon>Streptomycetaceae</taxon>
        <taxon>Streptomyces</taxon>
    </lineage>
</organism>
<name>A0AB39SES7_9ACTN</name>